<dbReference type="InterPro" id="IPR001048">
    <property type="entry name" value="Asp/Glu/Uridylate_kinase"/>
</dbReference>
<comment type="pathway">
    <text evidence="2 16">Amino-acid biosynthesis; L-lysine biosynthesis via DAP pathway; (S)-tetrahydrodipicolinate from L-aspartate: step 1/4.</text>
</comment>
<feature type="domain" description="Aspartate/glutamate/uridylate kinase" evidence="17">
    <location>
        <begin position="3"/>
        <end position="232"/>
    </location>
</feature>
<comment type="pathway">
    <text evidence="3 16">Amino-acid biosynthesis; L-methionine biosynthesis via de novo pathway; L-homoserine from L-aspartate: step 1/3.</text>
</comment>
<dbReference type="EC" id="2.7.2.4" evidence="15"/>
<comment type="caution">
    <text evidence="19">The sequence shown here is derived from an EMBL/GenBank/DDBJ whole genome shotgun (WGS) entry which is preliminary data.</text>
</comment>
<evidence type="ECO:0000256" key="1">
    <source>
        <dbReference type="ARBA" id="ARBA00003121"/>
    </source>
</evidence>
<dbReference type="GO" id="GO:0005829">
    <property type="term" value="C:cytosol"/>
    <property type="evidence" value="ECO:0007669"/>
    <property type="project" value="TreeGrafter"/>
</dbReference>
<keyword evidence="6 16" id="KW-0028">Amino-acid biosynthesis</keyword>
<evidence type="ECO:0000256" key="14">
    <source>
        <dbReference type="PIRSR" id="PIRSR000726-1"/>
    </source>
</evidence>
<dbReference type="GO" id="GO:0009090">
    <property type="term" value="P:homoserine biosynthetic process"/>
    <property type="evidence" value="ECO:0007669"/>
    <property type="project" value="TreeGrafter"/>
</dbReference>
<dbReference type="InterPro" id="IPR036393">
    <property type="entry name" value="AceGlu_kinase-like_sf"/>
</dbReference>
<evidence type="ECO:0000259" key="17">
    <source>
        <dbReference type="Pfam" id="PF00696"/>
    </source>
</evidence>
<dbReference type="SUPFAM" id="SSF55021">
    <property type="entry name" value="ACT-like"/>
    <property type="match status" value="1"/>
</dbReference>
<keyword evidence="10 14" id="KW-0067">ATP-binding</keyword>
<comment type="function">
    <text evidence="1">Catalyzes the phosphorylation of the beta-carboxyl group of aspartic acid with ATP to yield 4-phospho-L-aspartate, which is involved in the branched biosynthetic pathway leading to the biosynthesis of amino acids threonine, isoleucine and methionine.</text>
</comment>
<evidence type="ECO:0000256" key="11">
    <source>
        <dbReference type="ARBA" id="ARBA00022915"/>
    </source>
</evidence>
<evidence type="ECO:0000256" key="10">
    <source>
        <dbReference type="ARBA" id="ARBA00022840"/>
    </source>
</evidence>
<evidence type="ECO:0000259" key="18">
    <source>
        <dbReference type="Pfam" id="PF13840"/>
    </source>
</evidence>
<keyword evidence="9 15" id="KW-0418">Kinase</keyword>
<dbReference type="InterPro" id="IPR027795">
    <property type="entry name" value="CASTOR_ACT_dom"/>
</dbReference>
<dbReference type="PROSITE" id="PS00324">
    <property type="entry name" value="ASPARTOKINASE"/>
    <property type="match status" value="1"/>
</dbReference>
<evidence type="ECO:0000256" key="12">
    <source>
        <dbReference type="ARBA" id="ARBA00023154"/>
    </source>
</evidence>
<dbReference type="GO" id="GO:0019877">
    <property type="term" value="P:diaminopimelate biosynthetic process"/>
    <property type="evidence" value="ECO:0007669"/>
    <property type="project" value="UniProtKB-KW"/>
</dbReference>
<dbReference type="Gene3D" id="3.40.1160.10">
    <property type="entry name" value="Acetylglutamate kinase-like"/>
    <property type="match status" value="1"/>
</dbReference>
<evidence type="ECO:0000256" key="7">
    <source>
        <dbReference type="ARBA" id="ARBA00022679"/>
    </source>
</evidence>
<evidence type="ECO:0000256" key="3">
    <source>
        <dbReference type="ARBA" id="ARBA00004986"/>
    </source>
</evidence>
<dbReference type="Pfam" id="PF13840">
    <property type="entry name" value="ACT_7"/>
    <property type="match status" value="1"/>
</dbReference>
<keyword evidence="7 15" id="KW-0808">Transferase</keyword>
<dbReference type="InterPro" id="IPR045865">
    <property type="entry name" value="ACT-like_dom_sf"/>
</dbReference>
<feature type="binding site" evidence="14">
    <location>
        <position position="186"/>
    </location>
    <ligand>
        <name>ATP</name>
        <dbReference type="ChEBI" id="CHEBI:30616"/>
    </ligand>
</feature>
<keyword evidence="12" id="KW-0457">Lysine biosynthesis</keyword>
<evidence type="ECO:0000256" key="4">
    <source>
        <dbReference type="ARBA" id="ARBA00005139"/>
    </source>
</evidence>
<protein>
    <recommendedName>
        <fullName evidence="15">Aspartokinase</fullName>
        <ecNumber evidence="15">2.7.2.4</ecNumber>
    </recommendedName>
</protein>
<dbReference type="GO" id="GO:0009089">
    <property type="term" value="P:lysine biosynthetic process via diaminopimelate"/>
    <property type="evidence" value="ECO:0007669"/>
    <property type="project" value="InterPro"/>
</dbReference>
<dbReference type="InterPro" id="IPR018042">
    <property type="entry name" value="Aspartate_kinase_CS"/>
</dbReference>
<name>A0A9X6XVX3_BACCE</name>
<comment type="similarity">
    <text evidence="5 15">Belongs to the aspartokinase family.</text>
</comment>
<dbReference type="RefSeq" id="WP_098006789.1">
    <property type="nucleotide sequence ID" value="NZ_NVMX01000131.1"/>
</dbReference>
<evidence type="ECO:0000256" key="9">
    <source>
        <dbReference type="ARBA" id="ARBA00022777"/>
    </source>
</evidence>
<evidence type="ECO:0000256" key="16">
    <source>
        <dbReference type="RuleBase" id="RU004249"/>
    </source>
</evidence>
<dbReference type="EMBL" id="NVMX01000131">
    <property type="protein sequence ID" value="PDZ94701.1"/>
    <property type="molecule type" value="Genomic_DNA"/>
</dbReference>
<feature type="domain" description="CASTOR ACT" evidence="18">
    <location>
        <begin position="334"/>
        <end position="396"/>
    </location>
</feature>
<dbReference type="GO" id="GO:0004072">
    <property type="term" value="F:aspartate kinase activity"/>
    <property type="evidence" value="ECO:0007669"/>
    <property type="project" value="UniProtKB-EC"/>
</dbReference>
<feature type="binding site" evidence="14">
    <location>
        <begin position="175"/>
        <end position="176"/>
    </location>
    <ligand>
        <name>ATP</name>
        <dbReference type="ChEBI" id="CHEBI:30616"/>
    </ligand>
</feature>
<dbReference type="Proteomes" id="UP000219922">
    <property type="component" value="Unassembled WGS sequence"/>
</dbReference>
<dbReference type="PANTHER" id="PTHR21499">
    <property type="entry name" value="ASPARTATE KINASE"/>
    <property type="match status" value="1"/>
</dbReference>
<dbReference type="NCBIfam" id="NF006068">
    <property type="entry name" value="PRK08210.1"/>
    <property type="match status" value="1"/>
</dbReference>
<evidence type="ECO:0000256" key="15">
    <source>
        <dbReference type="RuleBase" id="RU003448"/>
    </source>
</evidence>
<organism evidence="19 20">
    <name type="scientific">Bacillus cereus</name>
    <dbReference type="NCBI Taxonomy" id="1396"/>
    <lineage>
        <taxon>Bacteria</taxon>
        <taxon>Bacillati</taxon>
        <taxon>Bacillota</taxon>
        <taxon>Bacilli</taxon>
        <taxon>Bacillales</taxon>
        <taxon>Bacillaceae</taxon>
        <taxon>Bacillus</taxon>
        <taxon>Bacillus cereus group</taxon>
    </lineage>
</organism>
<dbReference type="AlphaFoldDB" id="A0A9X6XVX3"/>
<keyword evidence="11" id="KW-0220">Diaminopimelate biosynthesis</keyword>
<keyword evidence="8 14" id="KW-0547">Nucleotide-binding</keyword>
<dbReference type="PIRSF" id="PIRSF000726">
    <property type="entry name" value="Asp_kin"/>
    <property type="match status" value="1"/>
</dbReference>
<evidence type="ECO:0000313" key="20">
    <source>
        <dbReference type="Proteomes" id="UP000219922"/>
    </source>
</evidence>
<reference evidence="19 20" key="1">
    <citation type="submission" date="2017-09" db="EMBL/GenBank/DDBJ databases">
        <title>Large-scale bioinformatics analysis of Bacillus genomes uncovers conserved roles of natural products in bacterial physiology.</title>
        <authorList>
            <consortium name="Agbiome Team Llc"/>
            <person name="Bleich R.M."/>
            <person name="Grubbs K.J."/>
            <person name="Santa Maria K.C."/>
            <person name="Allen S.E."/>
            <person name="Farag S."/>
            <person name="Shank E.A."/>
            <person name="Bowers A."/>
        </authorList>
    </citation>
    <scope>NUCLEOTIDE SEQUENCE [LARGE SCALE GENOMIC DNA]</scope>
    <source>
        <strain evidence="19 20">AFS092789</strain>
    </source>
</reference>
<gene>
    <name evidence="19" type="ORF">CON36_32370</name>
</gene>
<comment type="pathway">
    <text evidence="4 16">Amino-acid biosynthesis; L-threonine biosynthesis; L-threonine from L-aspartate: step 1/5.</text>
</comment>
<comment type="catalytic activity">
    <reaction evidence="13 15">
        <text>L-aspartate + ATP = 4-phospho-L-aspartate + ADP</text>
        <dbReference type="Rhea" id="RHEA:23776"/>
        <dbReference type="ChEBI" id="CHEBI:29991"/>
        <dbReference type="ChEBI" id="CHEBI:30616"/>
        <dbReference type="ChEBI" id="CHEBI:57535"/>
        <dbReference type="ChEBI" id="CHEBI:456216"/>
        <dbReference type="EC" id="2.7.2.4"/>
    </reaction>
</comment>
<dbReference type="InterPro" id="IPR005260">
    <property type="entry name" value="Asp_kin_monofn"/>
</dbReference>
<evidence type="ECO:0000256" key="2">
    <source>
        <dbReference type="ARBA" id="ARBA00004766"/>
    </source>
</evidence>
<evidence type="ECO:0000313" key="19">
    <source>
        <dbReference type="EMBL" id="PDZ94701.1"/>
    </source>
</evidence>
<dbReference type="Pfam" id="PF00696">
    <property type="entry name" value="AA_kinase"/>
    <property type="match status" value="1"/>
</dbReference>
<proteinExistence type="inferred from homology"/>
<feature type="binding site" evidence="14">
    <location>
        <begin position="7"/>
        <end position="10"/>
    </location>
    <ligand>
        <name>ATP</name>
        <dbReference type="ChEBI" id="CHEBI:30616"/>
    </ligand>
</feature>
<evidence type="ECO:0000256" key="5">
    <source>
        <dbReference type="ARBA" id="ARBA00010122"/>
    </source>
</evidence>
<evidence type="ECO:0000256" key="13">
    <source>
        <dbReference type="ARBA" id="ARBA00047872"/>
    </source>
</evidence>
<evidence type="ECO:0000256" key="6">
    <source>
        <dbReference type="ARBA" id="ARBA00022605"/>
    </source>
</evidence>
<dbReference type="NCBIfam" id="TIGR00657">
    <property type="entry name" value="asp_kinases"/>
    <property type="match status" value="1"/>
</dbReference>
<sequence length="400" mass="43735">MEIIVQKFGGTSVATEEARKHCVSHIKRELANGKSVVVVVSAMGRKGDPYATDTLLSLLQGEVSKREKDLLLITGELISASVFCSILEREGISSVVLTGGQAGIITNDTFGSSLIMDVLPQRVNAELKEGKVVVVPGFQGVTTTGEFTTLGRGGSDTTAAALAAGLEAEVVDIFTDVEGIMTADPRVVKDAKYLEKISYEDVAQMAWGGATVVHPRAVELAMKHEIPMRIRSTFSNSLGTKVTKKSISKREYDAKEVMISGVVSTNKIHRYTIGKKQNPELRNFQGIFNFLQESEINVDFINITKEAAYFTVTESDSVVLEQFLKVKKIHHEKEENVSKVSIVGNAMNGVPGVVATIIKTIEKEEIEVIQTSDSNTTIWLLINEKDEKKAVQALHRSFFK</sequence>
<dbReference type="GO" id="GO:0005524">
    <property type="term" value="F:ATP binding"/>
    <property type="evidence" value="ECO:0007669"/>
    <property type="project" value="UniProtKB-KW"/>
</dbReference>
<feature type="binding site" evidence="14">
    <location>
        <position position="76"/>
    </location>
    <ligand>
        <name>substrate</name>
    </ligand>
</feature>
<dbReference type="Gene3D" id="3.30.2130.10">
    <property type="entry name" value="VC0802-like"/>
    <property type="match status" value="1"/>
</dbReference>
<dbReference type="InterPro" id="IPR001341">
    <property type="entry name" value="Asp_kinase"/>
</dbReference>
<dbReference type="PANTHER" id="PTHR21499:SF3">
    <property type="entry name" value="ASPARTOKINASE"/>
    <property type="match status" value="1"/>
</dbReference>
<feature type="binding site" evidence="14">
    <location>
        <position position="52"/>
    </location>
    <ligand>
        <name>substrate</name>
    </ligand>
</feature>
<accession>A0A9X6XVX3</accession>
<evidence type="ECO:0000256" key="8">
    <source>
        <dbReference type="ARBA" id="ARBA00022741"/>
    </source>
</evidence>
<dbReference type="SUPFAM" id="SSF53633">
    <property type="entry name" value="Carbamate kinase-like"/>
    <property type="match status" value="1"/>
</dbReference>